<name>A0ABR9HY86_9PSEU</name>
<comment type="caution">
    <text evidence="1">The sequence shown here is derived from an EMBL/GenBank/DDBJ whole genome shotgun (WGS) entry which is preliminary data.</text>
</comment>
<proteinExistence type="predicted"/>
<reference evidence="1 2" key="1">
    <citation type="submission" date="2020-10" db="EMBL/GenBank/DDBJ databases">
        <title>Sequencing the genomes of 1000 actinobacteria strains.</title>
        <authorList>
            <person name="Klenk H.-P."/>
        </authorList>
    </citation>
    <scope>NUCLEOTIDE SEQUENCE [LARGE SCALE GENOMIC DNA]</scope>
    <source>
        <strain evidence="1 2">DSM 44653</strain>
    </source>
</reference>
<protein>
    <submittedName>
        <fullName evidence="1">Uncharacterized protein</fullName>
    </submittedName>
</protein>
<dbReference type="EMBL" id="JADBEG010000001">
    <property type="protein sequence ID" value="MBE1495898.1"/>
    <property type="molecule type" value="Genomic_DNA"/>
</dbReference>
<dbReference type="Proteomes" id="UP000631670">
    <property type="component" value="Unassembled WGS sequence"/>
</dbReference>
<sequence length="33" mass="3585">MTRSAVEELTMPGVDVVVEPLPTETGQLQETAR</sequence>
<organism evidence="1 2">
    <name type="scientific">Amycolatopsis lexingtonensis</name>
    <dbReference type="NCBI Taxonomy" id="218822"/>
    <lineage>
        <taxon>Bacteria</taxon>
        <taxon>Bacillati</taxon>
        <taxon>Actinomycetota</taxon>
        <taxon>Actinomycetes</taxon>
        <taxon>Pseudonocardiales</taxon>
        <taxon>Pseudonocardiaceae</taxon>
        <taxon>Amycolatopsis</taxon>
    </lineage>
</organism>
<evidence type="ECO:0000313" key="1">
    <source>
        <dbReference type="EMBL" id="MBE1495898.1"/>
    </source>
</evidence>
<accession>A0ABR9HY86</accession>
<gene>
    <name evidence="1" type="ORF">H4696_002998</name>
</gene>
<evidence type="ECO:0000313" key="2">
    <source>
        <dbReference type="Proteomes" id="UP000631670"/>
    </source>
</evidence>
<keyword evidence="2" id="KW-1185">Reference proteome</keyword>